<evidence type="ECO:0000256" key="1">
    <source>
        <dbReference type="PROSITE-ProRule" id="PRU00023"/>
    </source>
</evidence>
<dbReference type="GO" id="GO:0007080">
    <property type="term" value="P:mitotic metaphase chromosome alignment"/>
    <property type="evidence" value="ECO:0007669"/>
    <property type="project" value="TreeGrafter"/>
</dbReference>
<dbReference type="SMART" id="SM00248">
    <property type="entry name" value="ANK"/>
    <property type="match status" value="1"/>
</dbReference>
<protein>
    <submittedName>
        <fullName evidence="3">Uncharacterized protein</fullName>
    </submittedName>
</protein>
<dbReference type="GO" id="GO:0060236">
    <property type="term" value="P:regulation of mitotic spindle organization"/>
    <property type="evidence" value="ECO:0007669"/>
    <property type="project" value="TreeGrafter"/>
</dbReference>
<keyword evidence="4" id="KW-1185">Reference proteome</keyword>
<reference evidence="3" key="1">
    <citation type="submission" date="2023-03" db="EMBL/GenBank/DDBJ databases">
        <title>Electrophorus voltai genome.</title>
        <authorList>
            <person name="Bian C."/>
        </authorList>
    </citation>
    <scope>NUCLEOTIDE SEQUENCE</scope>
    <source>
        <strain evidence="3">CB-2022</strain>
        <tissue evidence="3">Muscle</tissue>
    </source>
</reference>
<gene>
    <name evidence="3" type="ORF">P4O66_000950</name>
</gene>
<evidence type="ECO:0000256" key="2">
    <source>
        <dbReference type="SAM" id="MobiDB-lite"/>
    </source>
</evidence>
<dbReference type="Gene3D" id="1.25.40.20">
    <property type="entry name" value="Ankyrin repeat-containing domain"/>
    <property type="match status" value="1"/>
</dbReference>
<accession>A0AAD9DZF1</accession>
<proteinExistence type="predicted"/>
<dbReference type="PROSITE" id="PS50088">
    <property type="entry name" value="ANK_REPEAT"/>
    <property type="match status" value="1"/>
</dbReference>
<evidence type="ECO:0000313" key="4">
    <source>
        <dbReference type="Proteomes" id="UP001239994"/>
    </source>
</evidence>
<dbReference type="Pfam" id="PF00023">
    <property type="entry name" value="Ank"/>
    <property type="match status" value="1"/>
</dbReference>
<keyword evidence="1" id="KW-0040">ANK repeat</keyword>
<evidence type="ECO:0000313" key="3">
    <source>
        <dbReference type="EMBL" id="KAK1796862.1"/>
    </source>
</evidence>
<dbReference type="PANTHER" id="PTHR24160:SF1">
    <property type="entry name" value="ANKYRIN REPEAT DOMAIN-CONTAINING PROTEIN 53"/>
    <property type="match status" value="1"/>
</dbReference>
<dbReference type="EMBL" id="JAROKS010000014">
    <property type="protein sequence ID" value="KAK1796862.1"/>
    <property type="molecule type" value="Genomic_DNA"/>
</dbReference>
<feature type="region of interest" description="Disordered" evidence="2">
    <location>
        <begin position="85"/>
        <end position="124"/>
    </location>
</feature>
<dbReference type="InterPro" id="IPR036770">
    <property type="entry name" value="Ankyrin_rpt-contain_sf"/>
</dbReference>
<dbReference type="InterPro" id="IPR002110">
    <property type="entry name" value="Ankyrin_rpt"/>
</dbReference>
<feature type="compositionally biased region" description="Basic residues" evidence="2">
    <location>
        <begin position="91"/>
        <end position="101"/>
    </location>
</feature>
<dbReference type="GO" id="GO:0000922">
    <property type="term" value="C:spindle pole"/>
    <property type="evidence" value="ECO:0007669"/>
    <property type="project" value="TreeGrafter"/>
</dbReference>
<dbReference type="InterPro" id="IPR042335">
    <property type="entry name" value="ANKRD53"/>
</dbReference>
<feature type="repeat" description="ANK" evidence="1">
    <location>
        <begin position="3"/>
        <end position="25"/>
    </location>
</feature>
<sequence length="234" mass="26185">MKKGLTVLHVAAQYGRLDCVKLLVESRYVDVNAGCPRGRRPIHMVFREALIGDKLSKWAEKKGLPLLWTPLRDSWTLHHAQCLSSEPTKSKSAKTKKHHSGSPREAWNVSPNPSRPPPASISRPQQVRMGVHPEKAAVEPDLHQSVRLHRSTDGRVHYTMLWNGVSHPTPTLPLDVVQRGLFPLVFPSRIASPLHFQCSSVLDLPRRGRTPQAGASPWTEVAMHLAEELEPGKY</sequence>
<dbReference type="PANTHER" id="PTHR24160">
    <property type="entry name" value="ANKYRIN REPEAT DOMAIN-CONTAINING PROTEIN 53"/>
    <property type="match status" value="1"/>
</dbReference>
<dbReference type="GO" id="GO:1902412">
    <property type="term" value="P:regulation of mitotic cytokinesis"/>
    <property type="evidence" value="ECO:0007669"/>
    <property type="project" value="InterPro"/>
</dbReference>
<dbReference type="GO" id="GO:0031116">
    <property type="term" value="P:positive regulation of microtubule polymerization"/>
    <property type="evidence" value="ECO:0007669"/>
    <property type="project" value="TreeGrafter"/>
</dbReference>
<organism evidence="3 4">
    <name type="scientific">Electrophorus voltai</name>
    <dbReference type="NCBI Taxonomy" id="2609070"/>
    <lineage>
        <taxon>Eukaryota</taxon>
        <taxon>Metazoa</taxon>
        <taxon>Chordata</taxon>
        <taxon>Craniata</taxon>
        <taxon>Vertebrata</taxon>
        <taxon>Euteleostomi</taxon>
        <taxon>Actinopterygii</taxon>
        <taxon>Neopterygii</taxon>
        <taxon>Teleostei</taxon>
        <taxon>Ostariophysi</taxon>
        <taxon>Gymnotiformes</taxon>
        <taxon>Gymnotoidei</taxon>
        <taxon>Gymnotidae</taxon>
        <taxon>Electrophorus</taxon>
    </lineage>
</organism>
<dbReference type="AlphaFoldDB" id="A0AAD9DZF1"/>
<name>A0AAD9DZF1_9TELE</name>
<dbReference type="SUPFAM" id="SSF48403">
    <property type="entry name" value="Ankyrin repeat"/>
    <property type="match status" value="1"/>
</dbReference>
<dbReference type="PROSITE" id="PS50297">
    <property type="entry name" value="ANK_REP_REGION"/>
    <property type="match status" value="1"/>
</dbReference>
<dbReference type="Proteomes" id="UP001239994">
    <property type="component" value="Unassembled WGS sequence"/>
</dbReference>
<comment type="caution">
    <text evidence="3">The sequence shown here is derived from an EMBL/GenBank/DDBJ whole genome shotgun (WGS) entry which is preliminary data.</text>
</comment>